<evidence type="ECO:0000313" key="4">
    <source>
        <dbReference type="Proteomes" id="UP000238205"/>
    </source>
</evidence>
<dbReference type="AlphaFoldDB" id="A0A2T0W677"/>
<keyword evidence="1" id="KW-0812">Transmembrane</keyword>
<keyword evidence="1" id="KW-1133">Transmembrane helix</keyword>
<organism evidence="3 4">
    <name type="scientific">Alkalibacterium olivapovliticus</name>
    <dbReference type="NCBI Taxonomy" id="99907"/>
    <lineage>
        <taxon>Bacteria</taxon>
        <taxon>Bacillati</taxon>
        <taxon>Bacillota</taxon>
        <taxon>Bacilli</taxon>
        <taxon>Lactobacillales</taxon>
        <taxon>Carnobacteriaceae</taxon>
        <taxon>Alkalibacterium</taxon>
    </lineage>
</organism>
<evidence type="ECO:0000313" key="3">
    <source>
        <dbReference type="EMBL" id="PRY82153.1"/>
    </source>
</evidence>
<dbReference type="Pfam" id="PF20730">
    <property type="entry name" value="YetF_N"/>
    <property type="match status" value="1"/>
</dbReference>
<keyword evidence="4" id="KW-1185">Reference proteome</keyword>
<evidence type="ECO:0000256" key="1">
    <source>
        <dbReference type="SAM" id="Phobius"/>
    </source>
</evidence>
<dbReference type="EMBL" id="PVTO01000015">
    <property type="protein sequence ID" value="PRY82153.1"/>
    <property type="molecule type" value="Genomic_DNA"/>
</dbReference>
<comment type="caution">
    <text evidence="3">The sequence shown here is derived from an EMBL/GenBank/DDBJ whole genome shotgun (WGS) entry which is preliminary data.</text>
</comment>
<name>A0A2T0W677_9LACT</name>
<keyword evidence="1" id="KW-0472">Membrane</keyword>
<proteinExistence type="predicted"/>
<protein>
    <recommendedName>
        <fullName evidence="2">YetF-like N-terminal transmembrane domain-containing protein</fullName>
    </recommendedName>
</protein>
<dbReference type="Proteomes" id="UP000238205">
    <property type="component" value="Unassembled WGS sequence"/>
</dbReference>
<evidence type="ECO:0000259" key="2">
    <source>
        <dbReference type="Pfam" id="PF20730"/>
    </source>
</evidence>
<dbReference type="InterPro" id="IPR048454">
    <property type="entry name" value="YetF_N"/>
</dbReference>
<sequence length="57" mass="6132">MNRMTVNTFIRMIGGGGGSYAFIVFVLRLSGKRTLSKMNAFDFIVTVALGSVLANTS</sequence>
<accession>A0A2T0W677</accession>
<gene>
    <name evidence="3" type="ORF">CLV38_1155</name>
</gene>
<reference evidence="3 4" key="1">
    <citation type="submission" date="2018-03" db="EMBL/GenBank/DDBJ databases">
        <title>Genomic Encyclopedia of Archaeal and Bacterial Type Strains, Phase II (KMG-II): from individual species to whole genera.</title>
        <authorList>
            <person name="Goeker M."/>
        </authorList>
    </citation>
    <scope>NUCLEOTIDE SEQUENCE [LARGE SCALE GENOMIC DNA]</scope>
    <source>
        <strain evidence="3 4">DSM 13175</strain>
    </source>
</reference>
<feature type="domain" description="YetF-like N-terminal transmembrane" evidence="2">
    <location>
        <begin position="21"/>
        <end position="54"/>
    </location>
</feature>
<feature type="transmembrane region" description="Helical" evidence="1">
    <location>
        <begin position="6"/>
        <end position="27"/>
    </location>
</feature>